<keyword evidence="1" id="KW-0489">Methyltransferase</keyword>
<dbReference type="SUPFAM" id="SSF53335">
    <property type="entry name" value="S-adenosyl-L-methionine-dependent methyltransferases"/>
    <property type="match status" value="1"/>
</dbReference>
<dbReference type="CDD" id="cd02440">
    <property type="entry name" value="AdoMet_MTases"/>
    <property type="match status" value="1"/>
</dbReference>
<proteinExistence type="predicted"/>
<dbReference type="AlphaFoldDB" id="A0A2U1SVX8"/>
<comment type="caution">
    <text evidence="1">The sequence shown here is derived from an EMBL/GenBank/DDBJ whole genome shotgun (WGS) entry which is preliminary data.</text>
</comment>
<name>A0A2U1SVX8_METSR</name>
<organism evidence="1 2">
    <name type="scientific">Methylosinus sporium</name>
    <dbReference type="NCBI Taxonomy" id="428"/>
    <lineage>
        <taxon>Bacteria</taxon>
        <taxon>Pseudomonadati</taxon>
        <taxon>Pseudomonadota</taxon>
        <taxon>Alphaproteobacteria</taxon>
        <taxon>Hyphomicrobiales</taxon>
        <taxon>Methylocystaceae</taxon>
        <taxon>Methylosinus</taxon>
    </lineage>
</organism>
<keyword evidence="1" id="KW-0808">Transferase</keyword>
<sequence length="274" mass="30925">MSGRVFGFDRLLKIFGRKTQTFDRYVDALPTHQNAIDAIPGWSTAFPEAFGVTAGIVPTYYDQRIFWAIDCFGALEGREVLELGPLEAGHTYMLENAGAHVDAVEANQLAFMRCLVAKEILGLRKARFWLGDFVKWLEQTDKSYDLIVASGVLYHQHDPLRLLELIAQRASAVFIWTHVVSEAMPVSDPRRSVMADVPEEHSFHGVTVRAYPRSYVKTQSNPAFCGGMRDDHRWLDKDDLIAALRALGFDDIRTNHDDPDHVYGPAISIFARRS</sequence>
<dbReference type="GO" id="GO:0008168">
    <property type="term" value="F:methyltransferase activity"/>
    <property type="evidence" value="ECO:0007669"/>
    <property type="project" value="UniProtKB-KW"/>
</dbReference>
<dbReference type="EMBL" id="PUIV01000001">
    <property type="protein sequence ID" value="PWB95756.1"/>
    <property type="molecule type" value="Genomic_DNA"/>
</dbReference>
<dbReference type="InterPro" id="IPR029063">
    <property type="entry name" value="SAM-dependent_MTases_sf"/>
</dbReference>
<protein>
    <submittedName>
        <fullName evidence="1">Class I SAM-dependent methyltransferase</fullName>
    </submittedName>
</protein>
<accession>A0A2U1SVX8</accession>
<evidence type="ECO:0000313" key="2">
    <source>
        <dbReference type="Proteomes" id="UP000245137"/>
    </source>
</evidence>
<reference evidence="1 2" key="1">
    <citation type="journal article" date="2018" name="Appl. Microbiol. Biotechnol.">
        <title>Co-cultivation of the strictly anaerobic methanogen Methanosarcina barkeri with aerobic methanotrophs in an oxygen-limited membrane bioreactor.</title>
        <authorList>
            <person name="In 't Zandt M.H."/>
            <person name="van den Bosch T.J.M."/>
            <person name="Rijkers R."/>
            <person name="van Kessel M.A.H.J."/>
            <person name="Jetten M.S.M."/>
            <person name="Welte C.U."/>
        </authorList>
    </citation>
    <scope>NUCLEOTIDE SEQUENCE [LARGE SCALE GENOMIC DNA]</scope>
    <source>
        <strain evidence="1 2">DSM 17706</strain>
    </source>
</reference>
<keyword evidence="2" id="KW-1185">Reference proteome</keyword>
<dbReference type="OrthoDB" id="5195124at2"/>
<dbReference type="RefSeq" id="WP_108915432.1">
    <property type="nucleotide sequence ID" value="NZ_CP189553.1"/>
</dbReference>
<dbReference type="GO" id="GO:0032259">
    <property type="term" value="P:methylation"/>
    <property type="evidence" value="ECO:0007669"/>
    <property type="project" value="UniProtKB-KW"/>
</dbReference>
<dbReference type="Proteomes" id="UP000245137">
    <property type="component" value="Unassembled WGS sequence"/>
</dbReference>
<evidence type="ECO:0000313" key="1">
    <source>
        <dbReference type="EMBL" id="PWB95756.1"/>
    </source>
</evidence>
<dbReference type="Gene3D" id="3.40.50.150">
    <property type="entry name" value="Vaccinia Virus protein VP39"/>
    <property type="match status" value="1"/>
</dbReference>
<gene>
    <name evidence="1" type="ORF">C5689_01230</name>
</gene>